<reference evidence="1 2" key="1">
    <citation type="submission" date="2024-01" db="EMBL/GenBank/DDBJ databases">
        <title>Genome assemblies of Stephania.</title>
        <authorList>
            <person name="Yang L."/>
        </authorList>
    </citation>
    <scope>NUCLEOTIDE SEQUENCE [LARGE SCALE GENOMIC DNA]</scope>
    <source>
        <strain evidence="1">JXDWG</strain>
        <tissue evidence="1">Leaf</tissue>
    </source>
</reference>
<keyword evidence="2" id="KW-1185">Reference proteome</keyword>
<dbReference type="Proteomes" id="UP001419268">
    <property type="component" value="Unassembled WGS sequence"/>
</dbReference>
<dbReference type="AlphaFoldDB" id="A0AAP0DYI2"/>
<protein>
    <submittedName>
        <fullName evidence="1">Uncharacterized protein</fullName>
    </submittedName>
</protein>
<sequence length="57" mass="6476">MFDHEMFGWGSSREMFGWGSPVNGSLSFDPEMFGEVIVMGSSRFSYVDSQMSTKILR</sequence>
<dbReference type="EMBL" id="JBBNAG010000013">
    <property type="protein sequence ID" value="KAK9083381.1"/>
    <property type="molecule type" value="Genomic_DNA"/>
</dbReference>
<evidence type="ECO:0000313" key="1">
    <source>
        <dbReference type="EMBL" id="KAK9083381.1"/>
    </source>
</evidence>
<comment type="caution">
    <text evidence="1">The sequence shown here is derived from an EMBL/GenBank/DDBJ whole genome shotgun (WGS) entry which is preliminary data.</text>
</comment>
<organism evidence="1 2">
    <name type="scientific">Stephania cephalantha</name>
    <dbReference type="NCBI Taxonomy" id="152367"/>
    <lineage>
        <taxon>Eukaryota</taxon>
        <taxon>Viridiplantae</taxon>
        <taxon>Streptophyta</taxon>
        <taxon>Embryophyta</taxon>
        <taxon>Tracheophyta</taxon>
        <taxon>Spermatophyta</taxon>
        <taxon>Magnoliopsida</taxon>
        <taxon>Ranunculales</taxon>
        <taxon>Menispermaceae</taxon>
        <taxon>Menispermoideae</taxon>
        <taxon>Cissampelideae</taxon>
        <taxon>Stephania</taxon>
    </lineage>
</organism>
<accession>A0AAP0DYI2</accession>
<name>A0AAP0DYI2_9MAGN</name>
<proteinExistence type="predicted"/>
<evidence type="ECO:0000313" key="2">
    <source>
        <dbReference type="Proteomes" id="UP001419268"/>
    </source>
</evidence>
<gene>
    <name evidence="1" type="ORF">Scep_029852</name>
</gene>